<dbReference type="EMBL" id="CM015712">
    <property type="protein sequence ID" value="KAF3707254.1"/>
    <property type="molecule type" value="Genomic_DNA"/>
</dbReference>
<gene>
    <name evidence="2" type="ORF">EXN66_Car000427</name>
</gene>
<sequence length="401" mass="45722">MPNYPEETADVSFPCPGRWVWNEETQTVDFVSCVPAEEGASRRRTQANVNFTGLQQRAEWLTELRTLDHRGRQSLRKSVSSAHLKAYRSSVMKKRGDLVTIDDVKQVAVRLLQENYSLPIPSCFLAVLRRKELDDVLAALLLYLSCFFEHKFLENKPKPLMEIDTVTEHQMVETLAKKEIAKKKLAVCYFSLLFMDLEIKQGQHKPYYKSQILPSSTEWLLDGCLYSFFCYVAWVTFGRKDLRDIQEEVGHLMYSDTFNMAVTSDGDSRTTSTAVNSSLKPEEDDPKETGYNGKFTHRTSQRHPALSSIANQRSPLMVSLFPSPKERSPHLFLGSRARRQSPLQAEHCDTKALTEQLNQQLASVSFGILGQSLKQFSYTTLIPHGEPKNNREKVSSDVNNN</sequence>
<keyword evidence="3" id="KW-1185">Reference proteome</keyword>
<feature type="compositionally biased region" description="Polar residues" evidence="1">
    <location>
        <begin position="269"/>
        <end position="279"/>
    </location>
</feature>
<feature type="region of interest" description="Disordered" evidence="1">
    <location>
        <begin position="381"/>
        <end position="401"/>
    </location>
</feature>
<dbReference type="PANTHER" id="PTHR21055:SF3">
    <property type="entry name" value="PROTEIN PHOSPHATASE 1 REGULATORY SUBUNIT 36"/>
    <property type="match status" value="1"/>
</dbReference>
<name>A0A6G1QXM6_CHAAH</name>
<feature type="region of interest" description="Disordered" evidence="1">
    <location>
        <begin position="265"/>
        <end position="305"/>
    </location>
</feature>
<dbReference type="PANTHER" id="PTHR21055">
    <property type="entry name" value="PROTEIN PHOSPHATASE 1 REGULATORY SUBUNIT 36"/>
    <property type="match status" value="1"/>
</dbReference>
<reference evidence="2 3" key="1">
    <citation type="submission" date="2019-02" db="EMBL/GenBank/DDBJ databases">
        <title>Opniocepnalus argus genome.</title>
        <authorList>
            <person name="Zhou C."/>
            <person name="Xiao S."/>
        </authorList>
    </citation>
    <scope>NUCLEOTIDE SEQUENCE [LARGE SCALE GENOMIC DNA]</scope>
    <source>
        <strain evidence="2">OARG1902GOOAL</strain>
        <tissue evidence="2">Muscle</tissue>
    </source>
</reference>
<proteinExistence type="predicted"/>
<protein>
    <submittedName>
        <fullName evidence="2">Protein phosphatase 1 regulatory subunit 36</fullName>
    </submittedName>
</protein>
<dbReference type="AlphaFoldDB" id="A0A6G1QXM6"/>
<dbReference type="GO" id="GO:0019902">
    <property type="term" value="F:phosphatase binding"/>
    <property type="evidence" value="ECO:0007669"/>
    <property type="project" value="InterPro"/>
</dbReference>
<dbReference type="Pfam" id="PF14895">
    <property type="entry name" value="PPPI_inhib"/>
    <property type="match status" value="1"/>
</dbReference>
<evidence type="ECO:0000313" key="3">
    <source>
        <dbReference type="Proteomes" id="UP000503349"/>
    </source>
</evidence>
<accession>A0A6G1QXM6</accession>
<feature type="compositionally biased region" description="Basic and acidic residues" evidence="1">
    <location>
        <begin position="385"/>
        <end position="395"/>
    </location>
</feature>
<dbReference type="InterPro" id="IPR026142">
    <property type="entry name" value="Pro_pase_1_reg_su_36"/>
</dbReference>
<reference evidence="3" key="2">
    <citation type="submission" date="2019-02" db="EMBL/GenBank/DDBJ databases">
        <title>Opniocepnalus argus Var Kimnra genome.</title>
        <authorList>
            <person name="Zhou C."/>
            <person name="Xiao S."/>
        </authorList>
    </citation>
    <scope>NUCLEOTIDE SEQUENCE [LARGE SCALE GENOMIC DNA]</scope>
</reference>
<evidence type="ECO:0000313" key="2">
    <source>
        <dbReference type="EMBL" id="KAF3707254.1"/>
    </source>
</evidence>
<evidence type="ECO:0000256" key="1">
    <source>
        <dbReference type="SAM" id="MobiDB-lite"/>
    </source>
</evidence>
<dbReference type="Proteomes" id="UP000503349">
    <property type="component" value="Chromosome 1"/>
</dbReference>
<organism evidence="2 3">
    <name type="scientific">Channa argus</name>
    <name type="common">Northern snakehead</name>
    <name type="synonym">Ophicephalus argus</name>
    <dbReference type="NCBI Taxonomy" id="215402"/>
    <lineage>
        <taxon>Eukaryota</taxon>
        <taxon>Metazoa</taxon>
        <taxon>Chordata</taxon>
        <taxon>Craniata</taxon>
        <taxon>Vertebrata</taxon>
        <taxon>Euteleostomi</taxon>
        <taxon>Actinopterygii</taxon>
        <taxon>Neopterygii</taxon>
        <taxon>Teleostei</taxon>
        <taxon>Neoteleostei</taxon>
        <taxon>Acanthomorphata</taxon>
        <taxon>Anabantaria</taxon>
        <taxon>Anabantiformes</taxon>
        <taxon>Channoidei</taxon>
        <taxon>Channidae</taxon>
        <taxon>Channa</taxon>
    </lineage>
</organism>